<evidence type="ECO:0000313" key="5">
    <source>
        <dbReference type="EMBL" id="MBB6036251.1"/>
    </source>
</evidence>
<evidence type="ECO:0000256" key="2">
    <source>
        <dbReference type="SAM" id="Phobius"/>
    </source>
</evidence>
<sequence length="447" mass="45352">MSPRVLRLTLAALLTAAAVALPAPAHAADATVSGGRLDWGVKASFQNYITGPIAKGEYRLTGGAATAGSNQFRFHSADGSYDPGSGDFTAGYAGGVHFTGHKKDGGGYELDLTLANPKVEIRDGGGTLYLDVSTPSGTSRGVAFADLGVGGLDTSGGTTRMELNNIPVTLSAAGAESFAGYYEAGTQLDPLSLTADMNPAEKEKESSTKAGEGRFSGAAVDWGVRRTYREYVTGDIAKGSWALAEGAQDGGALFRFGAGEGKYDAKKKTLTASFAGAVTFTGQGLDLTLKGFSVSVKGGEGALAADVTSAGATSEDVALVTFGAKLSAKDGLVRLDEIPTVLTATGATAFGGLYPAGTEMDPLWLAVPVESGAALPPLPDLGEDPAPSGDPASIAPATASSEVDDDGFMPALYWIAAAVALAAVAAAILLVRRRKSVPATPVTEEKE</sequence>
<keyword evidence="3" id="KW-0732">Signal</keyword>
<feature type="chain" id="PRO_5032340842" description="Htaa domain-containing protein" evidence="3">
    <location>
        <begin position="28"/>
        <end position="447"/>
    </location>
</feature>
<evidence type="ECO:0000313" key="6">
    <source>
        <dbReference type="Proteomes" id="UP000548476"/>
    </source>
</evidence>
<keyword evidence="2" id="KW-1133">Transmembrane helix</keyword>
<name>A0A841FFZ4_9ACTN</name>
<keyword evidence="6" id="KW-1185">Reference proteome</keyword>
<feature type="domain" description="Htaa" evidence="4">
    <location>
        <begin position="218"/>
        <end position="363"/>
    </location>
</feature>
<keyword evidence="2" id="KW-0812">Transmembrane</keyword>
<dbReference type="Proteomes" id="UP000548476">
    <property type="component" value="Unassembled WGS sequence"/>
</dbReference>
<protein>
    <recommendedName>
        <fullName evidence="4">Htaa domain-containing protein</fullName>
    </recommendedName>
</protein>
<keyword evidence="2" id="KW-0472">Membrane</keyword>
<feature type="signal peptide" evidence="3">
    <location>
        <begin position="1"/>
        <end position="27"/>
    </location>
</feature>
<organism evidence="5 6">
    <name type="scientific">Phytomonospora endophytica</name>
    <dbReference type="NCBI Taxonomy" id="714109"/>
    <lineage>
        <taxon>Bacteria</taxon>
        <taxon>Bacillati</taxon>
        <taxon>Actinomycetota</taxon>
        <taxon>Actinomycetes</taxon>
        <taxon>Micromonosporales</taxon>
        <taxon>Micromonosporaceae</taxon>
        <taxon>Phytomonospora</taxon>
    </lineage>
</organism>
<evidence type="ECO:0000259" key="4">
    <source>
        <dbReference type="Pfam" id="PF04213"/>
    </source>
</evidence>
<dbReference type="RefSeq" id="WP_184789081.1">
    <property type="nucleotide sequence ID" value="NZ_BONT01000046.1"/>
</dbReference>
<gene>
    <name evidence="5" type="ORF">HNR73_004119</name>
</gene>
<feature type="domain" description="Htaa" evidence="4">
    <location>
        <begin position="35"/>
        <end position="194"/>
    </location>
</feature>
<accession>A0A841FFZ4</accession>
<evidence type="ECO:0000256" key="3">
    <source>
        <dbReference type="SAM" id="SignalP"/>
    </source>
</evidence>
<dbReference type="InterPro" id="IPR007331">
    <property type="entry name" value="Htaa"/>
</dbReference>
<dbReference type="AlphaFoldDB" id="A0A841FFZ4"/>
<dbReference type="EMBL" id="JACHGT010000008">
    <property type="protein sequence ID" value="MBB6036251.1"/>
    <property type="molecule type" value="Genomic_DNA"/>
</dbReference>
<feature type="region of interest" description="Disordered" evidence="1">
    <location>
        <begin position="376"/>
        <end position="400"/>
    </location>
</feature>
<dbReference type="Pfam" id="PF04213">
    <property type="entry name" value="HtaA"/>
    <property type="match status" value="2"/>
</dbReference>
<proteinExistence type="predicted"/>
<evidence type="ECO:0000256" key="1">
    <source>
        <dbReference type="SAM" id="MobiDB-lite"/>
    </source>
</evidence>
<feature type="transmembrane region" description="Helical" evidence="2">
    <location>
        <begin position="411"/>
        <end position="431"/>
    </location>
</feature>
<reference evidence="5 6" key="1">
    <citation type="submission" date="2020-08" db="EMBL/GenBank/DDBJ databases">
        <title>Genomic Encyclopedia of Type Strains, Phase IV (KMG-IV): sequencing the most valuable type-strain genomes for metagenomic binning, comparative biology and taxonomic classification.</title>
        <authorList>
            <person name="Goeker M."/>
        </authorList>
    </citation>
    <scope>NUCLEOTIDE SEQUENCE [LARGE SCALE GENOMIC DNA]</scope>
    <source>
        <strain evidence="5 6">YIM 65646</strain>
    </source>
</reference>
<comment type="caution">
    <text evidence="5">The sequence shown here is derived from an EMBL/GenBank/DDBJ whole genome shotgun (WGS) entry which is preliminary data.</text>
</comment>